<dbReference type="AlphaFoldDB" id="A0A6B3L3L4"/>
<accession>A0A6B3L3L4</accession>
<dbReference type="InterPro" id="IPR011990">
    <property type="entry name" value="TPR-like_helical_dom_sf"/>
</dbReference>
<organism evidence="1 2">
    <name type="scientific">Sulfuriroseicoccus oceanibius</name>
    <dbReference type="NCBI Taxonomy" id="2707525"/>
    <lineage>
        <taxon>Bacteria</taxon>
        <taxon>Pseudomonadati</taxon>
        <taxon>Verrucomicrobiota</taxon>
        <taxon>Verrucomicrobiia</taxon>
        <taxon>Verrucomicrobiales</taxon>
        <taxon>Verrucomicrobiaceae</taxon>
        <taxon>Sulfuriroseicoccus</taxon>
    </lineage>
</organism>
<keyword evidence="2" id="KW-1185">Reference proteome</keyword>
<dbReference type="EMBL" id="CP066776">
    <property type="protein sequence ID" value="QQL44027.1"/>
    <property type="molecule type" value="Genomic_DNA"/>
</dbReference>
<name>A0A6B3L3L4_9BACT</name>
<evidence type="ECO:0000313" key="2">
    <source>
        <dbReference type="Proteomes" id="UP000475117"/>
    </source>
</evidence>
<dbReference type="KEGG" id="soa:G3M56_008980"/>
<sequence length="859" mass="93929">MMRPIFLSLALAGLPIALPAYAAADESTTTAETQKIILRDAEQFRIGRQAMADSLYGVAAENFRTLASSTELSDEDRLTVEVLLLEALVRDGQAVDAVLVTSGFDPAAPPAGLFWGAQGFAAAGRLADAADWFSRYLESGDTRYVLAASLSQADVLLWLREPAAALEVIEAALERNGSIEESDRVWLFLKGAEVLLATSDFEKAEQWLTQLDGDALTPVSSLLRDYLAAQVDLGLGRFKEAAVRFGGLLNQPDGGKLPPKVAGAAALGQAHAALAAGTPEDAVLTLKKMVNDPAIESEEALNAAFKLLAEFGVFETSDRGVAHEGDVREWVRSGRPLIASLATFHQVKHMLKQSPVEAWDLLESYRKWLGPGAELSPSLKLLEAETLIELGQLEPARILLTTLEEGTLAMDEETKRWFLLGVASIRSGRYSDAQRAFANAALRAAPDVSSAANYNAAVASMQSGENHGFQQYLGNLEKSGHQGLAAQLLLERGIYLSERQPELARVAIWQYIRSFPRRAENARAYIVLAEIALRQSPPAPDKARNQLSHVSDSGTLREDVEKRDYLLIWVADLEGSAPEAIKRALLFLEAWPDSVYADATRMKLAEIYFNSGDYVNARGQFEFLAKSSKDSDLVERALFFAGRSAALSLSDKGLDDAITLFQKVIDYDGKLLLRARREQAAVLVRQGKIDDAVDLLNVVLAENAKPTEDEYFDVLQQKGEILLGNRADDKAALTEAEQVFQVMVDRGRDASGGDVARHLAEGRFGLGRIAELRGLPDRALAQYYSIFESSDGEEGAPSGSVAWRFRAGMNAVDLLIREKRWKAAARLAGRVSKLPHPRAAEARDIAERIELNHFIWKNE</sequence>
<evidence type="ECO:0000313" key="1">
    <source>
        <dbReference type="EMBL" id="QQL44027.1"/>
    </source>
</evidence>
<protein>
    <submittedName>
        <fullName evidence="1">Tetratricopeptide repeat protein</fullName>
    </submittedName>
</protein>
<proteinExistence type="predicted"/>
<dbReference type="SUPFAM" id="SSF48452">
    <property type="entry name" value="TPR-like"/>
    <property type="match status" value="1"/>
</dbReference>
<dbReference type="Pfam" id="PF13432">
    <property type="entry name" value="TPR_16"/>
    <property type="match status" value="1"/>
</dbReference>
<gene>
    <name evidence="1" type="ORF">G3M56_008980</name>
</gene>
<dbReference type="Proteomes" id="UP000475117">
    <property type="component" value="Chromosome"/>
</dbReference>
<reference evidence="1 2" key="1">
    <citation type="submission" date="2020-12" db="EMBL/GenBank/DDBJ databases">
        <title>Sulforoseuscoccus oceanibium gen. nov., sp. nov., a representative of the phylum Verrucomicrobia with special cytoplasmic membrane, and proposal of Sulforoseuscoccusaceae fam. nov.</title>
        <authorList>
            <person name="Xi F."/>
        </authorList>
    </citation>
    <scope>NUCLEOTIDE SEQUENCE [LARGE SCALE GENOMIC DNA]</scope>
    <source>
        <strain evidence="1 2">T37</strain>
    </source>
</reference>
<dbReference type="Gene3D" id="1.25.40.10">
    <property type="entry name" value="Tetratricopeptide repeat domain"/>
    <property type="match status" value="4"/>
</dbReference>
<dbReference type="RefSeq" id="WP_164363388.1">
    <property type="nucleotide sequence ID" value="NZ_CP066776.1"/>
</dbReference>